<comment type="caution">
    <text evidence="1">The sequence shown here is derived from an EMBL/GenBank/DDBJ whole genome shotgun (WGS) entry which is preliminary data.</text>
</comment>
<keyword evidence="2" id="KW-1185">Reference proteome</keyword>
<proteinExistence type="predicted"/>
<protein>
    <submittedName>
        <fullName evidence="1">Uncharacterized protein</fullName>
    </submittedName>
</protein>
<dbReference type="GeneID" id="78230524"/>
<dbReference type="HOGENOM" id="CLU_2258976_0_0_9"/>
<sequence>MCVRNEKIKLIETNISKEKELIERINTNLSVNQKKTSLNHYQIDTVTLNEIQVASIRFTGQYTELDKYIPLLYKADRKHLFSTLTYNYVHSRKPHLWGFLLLS</sequence>
<dbReference type="OrthoDB" id="9773308at2"/>
<reference evidence="1 2" key="1">
    <citation type="submission" date="2010-12" db="EMBL/GenBank/DDBJ databases">
        <title>The Genome Sequence of Coprobacillus sp. strain 29_1.</title>
        <authorList>
            <consortium name="The Broad Institute Genome Sequencing Platform"/>
            <person name="Earl A."/>
            <person name="Ward D."/>
            <person name="Feldgarden M."/>
            <person name="Gevers D."/>
            <person name="Daigneault M."/>
            <person name="Sibley C.D."/>
            <person name="White A."/>
            <person name="Strauss J."/>
            <person name="Allen-Vercoe E."/>
            <person name="Young S.K."/>
            <person name="Zeng Q."/>
            <person name="Gargeya S."/>
            <person name="Fitzgerald M."/>
            <person name="Haas B."/>
            <person name="Abouelleil A."/>
            <person name="Alvarado L."/>
            <person name="Arachchi H.M."/>
            <person name="Berlin A."/>
            <person name="Brown A."/>
            <person name="Chapman S.B."/>
            <person name="Chen Z."/>
            <person name="Dunbar C."/>
            <person name="Freedman E."/>
            <person name="Gearin G."/>
            <person name="Gellesch M."/>
            <person name="Goldberg J."/>
            <person name="Griggs A."/>
            <person name="Gujja S."/>
            <person name="Heilman E."/>
            <person name="Heiman D."/>
            <person name="Howarth C."/>
            <person name="Larson L."/>
            <person name="Lui A."/>
            <person name="MacDonald P.J.P."/>
            <person name="Mehta T."/>
            <person name="Montmayeur A."/>
            <person name="Murphy C."/>
            <person name="Neiman D."/>
            <person name="Pearson M."/>
            <person name="Priest M."/>
            <person name="Roberts A."/>
            <person name="Saif S."/>
            <person name="Shea T."/>
            <person name="Shenoy N."/>
            <person name="Sisk P."/>
            <person name="Stolte C."/>
            <person name="Sykes S."/>
            <person name="White J."/>
            <person name="Yandava C."/>
            <person name="Nusbaum C."/>
            <person name="Birren B."/>
        </authorList>
    </citation>
    <scope>NUCLEOTIDE SEQUENCE [LARGE SCALE GENOMIC DNA]</scope>
    <source>
        <strain evidence="1 2">29_1</strain>
    </source>
</reference>
<evidence type="ECO:0000313" key="1">
    <source>
        <dbReference type="EMBL" id="EFW03047.1"/>
    </source>
</evidence>
<dbReference type="Proteomes" id="UP000003157">
    <property type="component" value="Unassembled WGS sequence"/>
</dbReference>
<dbReference type="EMBL" id="ADKX01000052">
    <property type="protein sequence ID" value="EFW03047.1"/>
    <property type="molecule type" value="Genomic_DNA"/>
</dbReference>
<gene>
    <name evidence="1" type="ORF">HMPREF9488_03694</name>
</gene>
<evidence type="ECO:0000313" key="2">
    <source>
        <dbReference type="Proteomes" id="UP000003157"/>
    </source>
</evidence>
<dbReference type="STRING" id="100884.GCA_000269565_02714"/>
<accession>E7GG01</accession>
<dbReference type="AlphaFoldDB" id="E7GG01"/>
<name>E7GG01_9FIRM</name>
<dbReference type="RefSeq" id="WP_008790776.1">
    <property type="nucleotide sequence ID" value="NZ_AKCB01000001.1"/>
</dbReference>
<organism evidence="1 2">
    <name type="scientific">Coprobacillus cateniformis</name>
    <dbReference type="NCBI Taxonomy" id="100884"/>
    <lineage>
        <taxon>Bacteria</taxon>
        <taxon>Bacillati</taxon>
        <taxon>Bacillota</taxon>
        <taxon>Erysipelotrichia</taxon>
        <taxon>Erysipelotrichales</taxon>
        <taxon>Coprobacillaceae</taxon>
        <taxon>Coprobacillus</taxon>
    </lineage>
</organism>